<feature type="transmembrane region" description="Helical" evidence="5">
    <location>
        <begin position="324"/>
        <end position="347"/>
    </location>
</feature>
<dbReference type="AlphaFoldDB" id="A0A9J7KB92"/>
<evidence type="ECO:0000256" key="3">
    <source>
        <dbReference type="ARBA" id="ARBA00023180"/>
    </source>
</evidence>
<name>A0A9J7KB92_CRIGR</name>
<dbReference type="GO" id="GO:0002764">
    <property type="term" value="P:immune response-regulating signaling pathway"/>
    <property type="evidence" value="ECO:0007669"/>
    <property type="project" value="TreeGrafter"/>
</dbReference>
<feature type="domain" description="Immunoglobulin" evidence="7">
    <location>
        <begin position="231"/>
        <end position="318"/>
    </location>
</feature>
<sequence length="416" mass="46776">MLSVLLNLMCTGFFLVLRMLAQAGSHDKPSLSAHPSPVVVLGQRVELQCDSHSESDFFKLYKELGDPIPEVHERPFRDKTLLGPVTRAHGGTYRCYNYNHQYSNELSSHSDPLKIIISGIYKKPFLLVPYSNLVKSGEKVTLECHSEIMFDIFILTSHRKRIIKESCQHSAESHLGGSRAKFSMGPVTRDHAGSYTCYGSYNQTPYEWSESSDPVDIKITGLYKKPSLSAFMGPVLMSGENVTLVCSSDHPFDMFHLSGDGVPRGHGLPAVQSHNGTFQATFPLCPVTQAGNYRCYGSFRNSSHAWSSPSDPLCLSVTDNHRNLHILIGLSVTMVLVLLIVLLYSCCYAKKSKSREQANECRLSLNRQDPEREDVQEVTYLEFDQRTFKQKLTTPISQIPKEFSTHPSVYMEIRKL</sequence>
<dbReference type="Gene3D" id="2.60.40.10">
    <property type="entry name" value="Immunoglobulins"/>
    <property type="match status" value="3"/>
</dbReference>
<dbReference type="InterPro" id="IPR013151">
    <property type="entry name" value="Immunoglobulin_dom"/>
</dbReference>
<dbReference type="RefSeq" id="XP_035305065.1">
    <property type="nucleotide sequence ID" value="XM_035449174.1"/>
</dbReference>
<evidence type="ECO:0000259" key="7">
    <source>
        <dbReference type="SMART" id="SM00409"/>
    </source>
</evidence>
<evidence type="ECO:0000313" key="9">
    <source>
        <dbReference type="RefSeq" id="XP_035305065.1"/>
    </source>
</evidence>
<organism evidence="8 9">
    <name type="scientific">Cricetulus griseus</name>
    <name type="common">Chinese hamster</name>
    <name type="synonym">Cricetulus barabensis griseus</name>
    <dbReference type="NCBI Taxonomy" id="10029"/>
    <lineage>
        <taxon>Eukaryota</taxon>
        <taxon>Metazoa</taxon>
        <taxon>Chordata</taxon>
        <taxon>Craniata</taxon>
        <taxon>Vertebrata</taxon>
        <taxon>Euteleostomi</taxon>
        <taxon>Mammalia</taxon>
        <taxon>Eutheria</taxon>
        <taxon>Euarchontoglires</taxon>
        <taxon>Glires</taxon>
        <taxon>Rodentia</taxon>
        <taxon>Myomorpha</taxon>
        <taxon>Muroidea</taxon>
        <taxon>Cricetidae</taxon>
        <taxon>Cricetinae</taxon>
        <taxon>Cricetulus</taxon>
    </lineage>
</organism>
<keyword evidence="5" id="KW-1133">Transmembrane helix</keyword>
<accession>A0A9J7KB92</accession>
<reference evidence="8" key="2">
    <citation type="journal article" date="2020" name="Biotechnol. Bioeng.">
        <title>Chromosome-scale scaffolds for the Chinese hamster reference genome assembly to facilitate the study of the CHO epigenome.</title>
        <authorList>
            <person name="Hilliard W."/>
            <person name="MacDonald M."/>
            <person name="Lee K.H."/>
        </authorList>
    </citation>
    <scope>NUCLEOTIDE SEQUENCE [LARGE SCALE GENOMIC DNA]</scope>
    <source>
        <strain evidence="8">17A/GY</strain>
    </source>
</reference>
<gene>
    <name evidence="9" type="primary">LOC107979912</name>
</gene>
<evidence type="ECO:0000256" key="2">
    <source>
        <dbReference type="ARBA" id="ARBA00023157"/>
    </source>
</evidence>
<keyword evidence="5" id="KW-0812">Transmembrane</keyword>
<reference evidence="8" key="1">
    <citation type="journal article" date="2018" name="Biotechnol. Bioeng.">
        <title>A reference genome of the Chinese hamster based on a hybrid assembly strategy.</title>
        <authorList>
            <person name="Rupp O."/>
            <person name="MacDonald M.L."/>
            <person name="Li S."/>
            <person name="Dhiman H."/>
            <person name="Polson S."/>
            <person name="Griep S."/>
            <person name="Heffner K."/>
            <person name="Hernandez I."/>
            <person name="Brinkrolf K."/>
            <person name="Jadhav V."/>
            <person name="Samoudi M."/>
            <person name="Hao H."/>
            <person name="Kingham B."/>
            <person name="Goesmann A."/>
            <person name="Betenbaugh M.J."/>
            <person name="Lewis N.E."/>
            <person name="Borth N."/>
            <person name="Lee K.H."/>
        </authorList>
    </citation>
    <scope>NUCLEOTIDE SEQUENCE [LARGE SCALE GENOMIC DNA]</scope>
    <source>
        <strain evidence="8">17A/GY</strain>
    </source>
</reference>
<dbReference type="InterPro" id="IPR050412">
    <property type="entry name" value="Ig-like_Receptors_ImmuneReg"/>
</dbReference>
<keyword evidence="5" id="KW-0472">Membrane</keyword>
<dbReference type="InterPro" id="IPR003599">
    <property type="entry name" value="Ig_sub"/>
</dbReference>
<dbReference type="KEGG" id="cge:107979912"/>
<dbReference type="GO" id="GO:0005886">
    <property type="term" value="C:plasma membrane"/>
    <property type="evidence" value="ECO:0007669"/>
    <property type="project" value="TreeGrafter"/>
</dbReference>
<dbReference type="InterPro" id="IPR013783">
    <property type="entry name" value="Ig-like_fold"/>
</dbReference>
<evidence type="ECO:0000256" key="5">
    <source>
        <dbReference type="SAM" id="Phobius"/>
    </source>
</evidence>
<dbReference type="SUPFAM" id="SSF48726">
    <property type="entry name" value="Immunoglobulin"/>
    <property type="match status" value="3"/>
</dbReference>
<dbReference type="PANTHER" id="PTHR11738:SF113">
    <property type="entry name" value="KILLER CELL IMMUNOGLOBULIN-LIKE RECEPTOR 2DL4"/>
    <property type="match status" value="1"/>
</dbReference>
<feature type="domain" description="Immunoglobulin" evidence="7">
    <location>
        <begin position="129"/>
        <end position="220"/>
    </location>
</feature>
<feature type="signal peptide" evidence="6">
    <location>
        <begin position="1"/>
        <end position="23"/>
    </location>
</feature>
<protein>
    <submittedName>
        <fullName evidence="9">Killer cell immunoglobulin-like receptor 3DL1 isoform X2</fullName>
    </submittedName>
</protein>
<dbReference type="PANTHER" id="PTHR11738">
    <property type="entry name" value="MHC CLASS I NK CELL RECEPTOR"/>
    <property type="match status" value="1"/>
</dbReference>
<keyword evidence="8" id="KW-1185">Reference proteome</keyword>
<dbReference type="InterPro" id="IPR036179">
    <property type="entry name" value="Ig-like_dom_sf"/>
</dbReference>
<evidence type="ECO:0000256" key="4">
    <source>
        <dbReference type="ARBA" id="ARBA00023319"/>
    </source>
</evidence>
<feature type="chain" id="PRO_5039953511" evidence="6">
    <location>
        <begin position="24"/>
        <end position="416"/>
    </location>
</feature>
<proteinExistence type="predicted"/>
<dbReference type="Proteomes" id="UP001108280">
    <property type="component" value="Chromosome 9"/>
</dbReference>
<dbReference type="SMART" id="SM00409">
    <property type="entry name" value="IG"/>
    <property type="match status" value="3"/>
</dbReference>
<evidence type="ECO:0000256" key="1">
    <source>
        <dbReference type="ARBA" id="ARBA00022729"/>
    </source>
</evidence>
<feature type="domain" description="Immunoglobulin" evidence="7">
    <location>
        <begin position="34"/>
        <end position="118"/>
    </location>
</feature>
<dbReference type="GeneID" id="107979912"/>
<dbReference type="Pfam" id="PF00047">
    <property type="entry name" value="ig"/>
    <property type="match status" value="2"/>
</dbReference>
<keyword evidence="4" id="KW-0393">Immunoglobulin domain</keyword>
<dbReference type="OrthoDB" id="9613897at2759"/>
<keyword evidence="1 6" id="KW-0732">Signal</keyword>
<evidence type="ECO:0000313" key="8">
    <source>
        <dbReference type="Proteomes" id="UP001108280"/>
    </source>
</evidence>
<keyword evidence="2" id="KW-1015">Disulfide bond</keyword>
<keyword evidence="3" id="KW-0325">Glycoprotein</keyword>
<dbReference type="FunFam" id="2.60.40.10:FF:000049">
    <property type="entry name" value="Leukocyte immunoglobulin-like receptor subfamily B member 1"/>
    <property type="match status" value="3"/>
</dbReference>
<evidence type="ECO:0000256" key="6">
    <source>
        <dbReference type="SAM" id="SignalP"/>
    </source>
</evidence>
<reference evidence="9" key="3">
    <citation type="submission" date="2025-08" db="UniProtKB">
        <authorList>
            <consortium name="RefSeq"/>
        </authorList>
    </citation>
    <scope>IDENTIFICATION</scope>
    <source>
        <strain evidence="9">17A/GY</strain>
        <tissue evidence="9">Liver</tissue>
    </source>
</reference>